<dbReference type="PANTHER" id="PTHR45528:SF1">
    <property type="entry name" value="SENSOR HISTIDINE KINASE CPXA"/>
    <property type="match status" value="1"/>
</dbReference>
<organism evidence="17">
    <name type="scientific">Deinococcus sonorensis KR-87</name>
    <dbReference type="NCBI Taxonomy" id="694439"/>
    <lineage>
        <taxon>Bacteria</taxon>
        <taxon>Thermotogati</taxon>
        <taxon>Deinococcota</taxon>
        <taxon>Deinococci</taxon>
        <taxon>Deinococcales</taxon>
        <taxon>Deinococcaceae</taxon>
        <taxon>Deinococcus</taxon>
    </lineage>
</organism>
<evidence type="ECO:0000256" key="7">
    <source>
        <dbReference type="ARBA" id="ARBA00022692"/>
    </source>
</evidence>
<dbReference type="InterPro" id="IPR004358">
    <property type="entry name" value="Sig_transdc_His_kin-like_C"/>
</dbReference>
<dbReference type="InterPro" id="IPR005467">
    <property type="entry name" value="His_kinase_dom"/>
</dbReference>
<keyword evidence="13 14" id="KW-0472">Membrane</keyword>
<accession>A0AAU7UCG5</accession>
<dbReference type="FunFam" id="1.10.287.130:FF:000001">
    <property type="entry name" value="Two-component sensor histidine kinase"/>
    <property type="match status" value="1"/>
</dbReference>
<dbReference type="Gene3D" id="6.10.340.10">
    <property type="match status" value="1"/>
</dbReference>
<evidence type="ECO:0000256" key="10">
    <source>
        <dbReference type="ARBA" id="ARBA00022840"/>
    </source>
</evidence>
<keyword evidence="6" id="KW-0808">Transferase</keyword>
<dbReference type="GO" id="GO:0000155">
    <property type="term" value="F:phosphorelay sensor kinase activity"/>
    <property type="evidence" value="ECO:0007669"/>
    <property type="project" value="InterPro"/>
</dbReference>
<evidence type="ECO:0000256" key="11">
    <source>
        <dbReference type="ARBA" id="ARBA00022989"/>
    </source>
</evidence>
<dbReference type="KEGG" id="dsc:ABOD76_07205"/>
<keyword evidence="12" id="KW-0902">Two-component regulatory system</keyword>
<dbReference type="FunFam" id="3.30.565.10:FF:000006">
    <property type="entry name" value="Sensor histidine kinase WalK"/>
    <property type="match status" value="1"/>
</dbReference>
<comment type="subcellular location">
    <subcellularLocation>
        <location evidence="2">Cell membrane</location>
        <topology evidence="2">Multi-pass membrane protein</topology>
    </subcellularLocation>
</comment>
<keyword evidence="7 14" id="KW-0812">Transmembrane</keyword>
<protein>
    <recommendedName>
        <fullName evidence="3">histidine kinase</fullName>
        <ecNumber evidence="3">2.7.13.3</ecNumber>
    </recommendedName>
</protein>
<evidence type="ECO:0000256" key="13">
    <source>
        <dbReference type="ARBA" id="ARBA00023136"/>
    </source>
</evidence>
<dbReference type="SUPFAM" id="SSF47384">
    <property type="entry name" value="Homodimeric domain of signal transducing histidine kinase"/>
    <property type="match status" value="1"/>
</dbReference>
<dbReference type="EMBL" id="CP158299">
    <property type="protein sequence ID" value="XBV86080.1"/>
    <property type="molecule type" value="Genomic_DNA"/>
</dbReference>
<keyword evidence="9 17" id="KW-0418">Kinase</keyword>
<dbReference type="PROSITE" id="PS50885">
    <property type="entry name" value="HAMP"/>
    <property type="match status" value="1"/>
</dbReference>
<keyword evidence="5" id="KW-0597">Phosphoprotein</keyword>
<dbReference type="InterPro" id="IPR050398">
    <property type="entry name" value="HssS/ArlS-like"/>
</dbReference>
<name>A0AAU7UCG5_9DEIO</name>
<dbReference type="CDD" id="cd00075">
    <property type="entry name" value="HATPase"/>
    <property type="match status" value="1"/>
</dbReference>
<evidence type="ECO:0000256" key="6">
    <source>
        <dbReference type="ARBA" id="ARBA00022679"/>
    </source>
</evidence>
<feature type="transmembrane region" description="Helical" evidence="14">
    <location>
        <begin position="223"/>
        <end position="246"/>
    </location>
</feature>
<keyword evidence="4" id="KW-1003">Cell membrane</keyword>
<dbReference type="InterPro" id="IPR003661">
    <property type="entry name" value="HisK_dim/P_dom"/>
</dbReference>
<dbReference type="GO" id="GO:0005524">
    <property type="term" value="F:ATP binding"/>
    <property type="evidence" value="ECO:0007669"/>
    <property type="project" value="UniProtKB-KW"/>
</dbReference>
<dbReference type="CDD" id="cd06225">
    <property type="entry name" value="HAMP"/>
    <property type="match status" value="1"/>
</dbReference>
<dbReference type="SMART" id="SM00387">
    <property type="entry name" value="HATPase_c"/>
    <property type="match status" value="1"/>
</dbReference>
<evidence type="ECO:0000259" key="15">
    <source>
        <dbReference type="PROSITE" id="PS50109"/>
    </source>
</evidence>
<evidence type="ECO:0000256" key="2">
    <source>
        <dbReference type="ARBA" id="ARBA00004651"/>
    </source>
</evidence>
<dbReference type="InterPro" id="IPR003594">
    <property type="entry name" value="HATPase_dom"/>
</dbReference>
<evidence type="ECO:0000313" key="17">
    <source>
        <dbReference type="EMBL" id="XBV86080.1"/>
    </source>
</evidence>
<comment type="catalytic activity">
    <reaction evidence="1">
        <text>ATP + protein L-histidine = ADP + protein N-phospho-L-histidine.</text>
        <dbReference type="EC" id="2.7.13.3"/>
    </reaction>
</comment>
<evidence type="ECO:0000256" key="3">
    <source>
        <dbReference type="ARBA" id="ARBA00012438"/>
    </source>
</evidence>
<dbReference type="PRINTS" id="PR00344">
    <property type="entry name" value="BCTRLSENSOR"/>
</dbReference>
<dbReference type="Pfam" id="PF02518">
    <property type="entry name" value="HATPase_c"/>
    <property type="match status" value="1"/>
</dbReference>
<evidence type="ECO:0000256" key="5">
    <source>
        <dbReference type="ARBA" id="ARBA00022553"/>
    </source>
</evidence>
<feature type="domain" description="HAMP" evidence="16">
    <location>
        <begin position="248"/>
        <end position="301"/>
    </location>
</feature>
<dbReference type="CDD" id="cd00082">
    <property type="entry name" value="HisKA"/>
    <property type="match status" value="1"/>
</dbReference>
<dbReference type="SUPFAM" id="SSF158472">
    <property type="entry name" value="HAMP domain-like"/>
    <property type="match status" value="1"/>
</dbReference>
<keyword evidence="11 14" id="KW-1133">Transmembrane helix</keyword>
<dbReference type="Pfam" id="PF00512">
    <property type="entry name" value="HisKA"/>
    <property type="match status" value="1"/>
</dbReference>
<reference evidence="17" key="1">
    <citation type="submission" date="2024-06" db="EMBL/GenBank/DDBJ databases">
        <title>Draft Genome Sequence of Deinococcus sonorensis Type Strain KR-87, a Biofilm Producing Representative of the Genus Deinococcus.</title>
        <authorList>
            <person name="Boren L.S."/>
            <person name="Grosso R.A."/>
            <person name="Hugenberg-Cox A.N."/>
            <person name="Hill J.T.E."/>
            <person name="Albert C.M."/>
            <person name="Tuohy J.M."/>
        </authorList>
    </citation>
    <scope>NUCLEOTIDE SEQUENCE</scope>
    <source>
        <strain evidence="17">KR-87</strain>
    </source>
</reference>
<evidence type="ECO:0000256" key="1">
    <source>
        <dbReference type="ARBA" id="ARBA00000085"/>
    </source>
</evidence>
<evidence type="ECO:0000256" key="14">
    <source>
        <dbReference type="SAM" id="Phobius"/>
    </source>
</evidence>
<dbReference type="SMART" id="SM00304">
    <property type="entry name" value="HAMP"/>
    <property type="match status" value="1"/>
</dbReference>
<dbReference type="Gene3D" id="3.30.565.10">
    <property type="entry name" value="Histidine kinase-like ATPase, C-terminal domain"/>
    <property type="match status" value="1"/>
</dbReference>
<dbReference type="Pfam" id="PF00672">
    <property type="entry name" value="HAMP"/>
    <property type="match status" value="1"/>
</dbReference>
<gene>
    <name evidence="17" type="ORF">ABOD76_07205</name>
</gene>
<evidence type="ECO:0000256" key="8">
    <source>
        <dbReference type="ARBA" id="ARBA00022741"/>
    </source>
</evidence>
<dbReference type="AlphaFoldDB" id="A0AAU7UCG5"/>
<sequence length="538" mass="58863">MTLRTRLTLLYTALLSLLLLLLAVLVLAVMRNSLLGGVDEDLKSRYSQFTNLSEQLRLGPFASSDLQTPSTSSSGSLADPFSTSTSSYIRRTFPNFRVQIETLIGVDVAQLKDQAHGSAAQRRQLLDNLRRMTTAVRQSSGLDQYAPIVLTDDQLLRVISASDHRLLLTLNIPGYGQSSIPTRVLVQLAPYRYGRNTDNSLREVTALIYFGRSLTDTYKTLSILQTIMLVLFLFGAGTAAASAYLLAGQALSPLRMVQRAAEQIGGRTLAQRVPEPQTGDEVQSLAHALNLMLDRLEASFEAQRRFTSDASHELRTPVTAIQGHASYLMRRTQPTEQQQESLGIIKNESERLTGLIGSLLELARSDSGVLQLRRQPVLALLLLQDTARELRPLAQGQGATLNATGDEVAFEGDPDRMKQVVINLVSNALKVGSRHITLSSRAEPRGTPAVSGVRLTVQDDGPGIAPEHLGRLFDRFYRVEESRSRDQGGAGLGLSIVKSIVDAHQGQIWIESEPGQGAQVHVWLPLGNIPDMDDEDVA</sequence>
<evidence type="ECO:0000256" key="9">
    <source>
        <dbReference type="ARBA" id="ARBA00022777"/>
    </source>
</evidence>
<keyword evidence="8" id="KW-0547">Nucleotide-binding</keyword>
<dbReference type="RefSeq" id="WP_350244130.1">
    <property type="nucleotide sequence ID" value="NZ_CP158299.1"/>
</dbReference>
<dbReference type="InterPro" id="IPR036097">
    <property type="entry name" value="HisK_dim/P_sf"/>
</dbReference>
<dbReference type="EC" id="2.7.13.3" evidence="3"/>
<dbReference type="InterPro" id="IPR036890">
    <property type="entry name" value="HATPase_C_sf"/>
</dbReference>
<evidence type="ECO:0000259" key="16">
    <source>
        <dbReference type="PROSITE" id="PS50885"/>
    </source>
</evidence>
<proteinExistence type="predicted"/>
<dbReference type="Gene3D" id="1.10.287.130">
    <property type="match status" value="1"/>
</dbReference>
<dbReference type="SUPFAM" id="SSF55874">
    <property type="entry name" value="ATPase domain of HSP90 chaperone/DNA topoisomerase II/histidine kinase"/>
    <property type="match status" value="1"/>
</dbReference>
<dbReference type="PANTHER" id="PTHR45528">
    <property type="entry name" value="SENSOR HISTIDINE KINASE CPXA"/>
    <property type="match status" value="1"/>
</dbReference>
<dbReference type="InterPro" id="IPR003660">
    <property type="entry name" value="HAMP_dom"/>
</dbReference>
<evidence type="ECO:0000256" key="12">
    <source>
        <dbReference type="ARBA" id="ARBA00023012"/>
    </source>
</evidence>
<keyword evidence="10" id="KW-0067">ATP-binding</keyword>
<feature type="domain" description="Histidine kinase" evidence="15">
    <location>
        <begin position="309"/>
        <end position="528"/>
    </location>
</feature>
<evidence type="ECO:0000256" key="4">
    <source>
        <dbReference type="ARBA" id="ARBA00022475"/>
    </source>
</evidence>
<dbReference type="SMART" id="SM00388">
    <property type="entry name" value="HisKA"/>
    <property type="match status" value="1"/>
</dbReference>
<dbReference type="GO" id="GO:0005886">
    <property type="term" value="C:plasma membrane"/>
    <property type="evidence" value="ECO:0007669"/>
    <property type="project" value="UniProtKB-SubCell"/>
</dbReference>
<dbReference type="PROSITE" id="PS50109">
    <property type="entry name" value="HIS_KIN"/>
    <property type="match status" value="1"/>
</dbReference>